<accession>A0A167GQU3</accession>
<evidence type="ECO:0000313" key="3">
    <source>
        <dbReference type="Proteomes" id="UP000076738"/>
    </source>
</evidence>
<reference evidence="2 3" key="1">
    <citation type="journal article" date="2016" name="Mol. Biol. Evol.">
        <title>Comparative Genomics of Early-Diverging Mushroom-Forming Fungi Provides Insights into the Origins of Lignocellulose Decay Capabilities.</title>
        <authorList>
            <person name="Nagy L.G."/>
            <person name="Riley R."/>
            <person name="Tritt A."/>
            <person name="Adam C."/>
            <person name="Daum C."/>
            <person name="Floudas D."/>
            <person name="Sun H."/>
            <person name="Yadav J.S."/>
            <person name="Pangilinan J."/>
            <person name="Larsson K.H."/>
            <person name="Matsuura K."/>
            <person name="Barry K."/>
            <person name="Labutti K."/>
            <person name="Kuo R."/>
            <person name="Ohm R.A."/>
            <person name="Bhattacharya S.S."/>
            <person name="Shirouzu T."/>
            <person name="Yoshinaga Y."/>
            <person name="Martin F.M."/>
            <person name="Grigoriev I.V."/>
            <person name="Hibbett D.S."/>
        </authorList>
    </citation>
    <scope>NUCLEOTIDE SEQUENCE [LARGE SCALE GENOMIC DNA]</scope>
    <source>
        <strain evidence="2 3">TUFC12733</strain>
    </source>
</reference>
<dbReference type="Proteomes" id="UP000076738">
    <property type="component" value="Unassembled WGS sequence"/>
</dbReference>
<dbReference type="Pfam" id="PF04577">
    <property type="entry name" value="Glyco_transf_61"/>
    <property type="match status" value="1"/>
</dbReference>
<keyword evidence="3" id="KW-1185">Reference proteome</keyword>
<proteinExistence type="predicted"/>
<evidence type="ECO:0000313" key="2">
    <source>
        <dbReference type="EMBL" id="KZO90815.1"/>
    </source>
</evidence>
<feature type="domain" description="Glycosyltransferase 61 catalytic" evidence="1">
    <location>
        <begin position="238"/>
        <end position="381"/>
    </location>
</feature>
<dbReference type="EMBL" id="KV417334">
    <property type="protein sequence ID" value="KZO90815.1"/>
    <property type="molecule type" value="Genomic_DNA"/>
</dbReference>
<gene>
    <name evidence="2" type="ORF">CALVIDRAFT_558497</name>
</gene>
<sequence length="453" mass="50381">MSVLAFFGRRLRGVVSGLFTVAGLTYIASKINIPTTVTTATRSLNQWSIPHMTYRGDDLFGSNDGSAHQGELVAKDGSFAPTKLLVHAAGNGIFERLYVHGGTLYFVTDHPDSVPDIRFITSSGGRLQDQPRPTSQDFDVISPDAAQNLFSPSPIVLSGTTFFITENAQFAAHYYHFGAASGRTTLAAPNRLMYSHVNSTKWRDRAHMVPFMVRAMFGSIEMSFAEDWSEMASMDYTFVFDRVVLFDRWAAQNGPNSGRVRKCTAEAFSLGHVEHFWEPIRQSAIQFADRAKGMAYMRGPTVPVVTYVSRQSTKRRLVAEDHDGLVQALTDAQEILGYELRVAQMENISKADQIKLSSQTTIMLGVHGNGLSNMLWMERSSRSTVMEIHFPQAFVVDYEVAAMSLGHQYRGFWNDTYFIEQRGPQSLKGMHGSNIVIHAPTVISAIAEILNQP</sequence>
<protein>
    <recommendedName>
        <fullName evidence="1">Glycosyltransferase 61 catalytic domain-containing protein</fullName>
    </recommendedName>
</protein>
<organism evidence="2 3">
    <name type="scientific">Calocera viscosa (strain TUFC12733)</name>
    <dbReference type="NCBI Taxonomy" id="1330018"/>
    <lineage>
        <taxon>Eukaryota</taxon>
        <taxon>Fungi</taxon>
        <taxon>Dikarya</taxon>
        <taxon>Basidiomycota</taxon>
        <taxon>Agaricomycotina</taxon>
        <taxon>Dacrymycetes</taxon>
        <taxon>Dacrymycetales</taxon>
        <taxon>Dacrymycetaceae</taxon>
        <taxon>Calocera</taxon>
    </lineage>
</organism>
<dbReference type="GO" id="GO:0016757">
    <property type="term" value="F:glycosyltransferase activity"/>
    <property type="evidence" value="ECO:0007669"/>
    <property type="project" value="InterPro"/>
</dbReference>
<evidence type="ECO:0000259" key="1">
    <source>
        <dbReference type="Pfam" id="PF04577"/>
    </source>
</evidence>
<name>A0A167GQU3_CALVF</name>
<dbReference type="InterPro" id="IPR049625">
    <property type="entry name" value="Glyco_transf_61_cat"/>
</dbReference>
<dbReference type="AlphaFoldDB" id="A0A167GQU3"/>
<dbReference type="OrthoDB" id="529273at2759"/>